<keyword evidence="8" id="KW-1185">Reference proteome</keyword>
<protein>
    <submittedName>
        <fullName evidence="7">Membrane protein</fullName>
    </submittedName>
</protein>
<evidence type="ECO:0000256" key="5">
    <source>
        <dbReference type="SAM" id="Phobius"/>
    </source>
</evidence>
<feature type="transmembrane region" description="Helical" evidence="5">
    <location>
        <begin position="236"/>
        <end position="255"/>
    </location>
</feature>
<accession>A0ABQ6E113</accession>
<gene>
    <name evidence="7" type="ORF">GCM10007916_21000</name>
</gene>
<dbReference type="RefSeq" id="WP_284204154.1">
    <property type="nucleotide sequence ID" value="NZ_BSPQ01000009.1"/>
</dbReference>
<reference evidence="8" key="1">
    <citation type="journal article" date="2019" name="Int. J. Syst. Evol. Microbiol.">
        <title>The Global Catalogue of Microorganisms (GCM) 10K type strain sequencing project: providing services to taxonomists for standard genome sequencing and annotation.</title>
        <authorList>
            <consortium name="The Broad Institute Genomics Platform"/>
            <consortium name="The Broad Institute Genome Sequencing Center for Infectious Disease"/>
            <person name="Wu L."/>
            <person name="Ma J."/>
        </authorList>
    </citation>
    <scope>NUCLEOTIDE SEQUENCE [LARGE SCALE GENOMIC DNA]</scope>
    <source>
        <strain evidence="8">NBRC 103166</strain>
    </source>
</reference>
<dbReference type="InterPro" id="IPR000620">
    <property type="entry name" value="EamA_dom"/>
</dbReference>
<comment type="caution">
    <text evidence="7">The sequence shown here is derived from an EMBL/GenBank/DDBJ whole genome shotgun (WGS) entry which is preliminary data.</text>
</comment>
<dbReference type="Proteomes" id="UP001157353">
    <property type="component" value="Unassembled WGS sequence"/>
</dbReference>
<comment type="subcellular location">
    <subcellularLocation>
        <location evidence="1">Membrane</location>
        <topology evidence="1">Multi-pass membrane protein</topology>
    </subcellularLocation>
</comment>
<keyword evidence="2 5" id="KW-0812">Transmembrane</keyword>
<sequence>MKTLIFTTFAMTAFAANSVLGRLALKGELIDAGSFSAIRLFSGAMMLLLLVILNKTMNKNSGSIRWREGSWITSLYLFVYALAFSYAYLSLDTGSGALVLFAAVQVTMVIMSLIKGKMLSRYEWLGLIIAFSGLSYLLLPSATAPPLLPALLMLVSGIAWGLYTLAGKGAADPLLQSCNNFLRTIPFIAVLLLFTLEQSTITTNGVLLAIASGAITSGLGYAIWYVALKGLTVTQAAVVQLSVPIIAAFGGVFFVNEAISTALVISALLVLGGILVSSIVKR</sequence>
<feature type="transmembrane region" description="Helical" evidence="5">
    <location>
        <begin position="69"/>
        <end position="89"/>
    </location>
</feature>
<dbReference type="PANTHER" id="PTHR32322">
    <property type="entry name" value="INNER MEMBRANE TRANSPORTER"/>
    <property type="match status" value="1"/>
</dbReference>
<dbReference type="Pfam" id="PF00892">
    <property type="entry name" value="EamA"/>
    <property type="match status" value="1"/>
</dbReference>
<keyword evidence="3 5" id="KW-1133">Transmembrane helix</keyword>
<feature type="transmembrane region" description="Helical" evidence="5">
    <location>
        <begin position="37"/>
        <end position="57"/>
    </location>
</feature>
<dbReference type="SUPFAM" id="SSF103481">
    <property type="entry name" value="Multidrug resistance efflux transporter EmrE"/>
    <property type="match status" value="2"/>
</dbReference>
<evidence type="ECO:0000256" key="4">
    <source>
        <dbReference type="ARBA" id="ARBA00023136"/>
    </source>
</evidence>
<feature type="transmembrane region" description="Helical" evidence="5">
    <location>
        <begin position="178"/>
        <end position="196"/>
    </location>
</feature>
<dbReference type="InterPro" id="IPR037185">
    <property type="entry name" value="EmrE-like"/>
</dbReference>
<dbReference type="PANTHER" id="PTHR32322:SF9">
    <property type="entry name" value="AMINO-ACID METABOLITE EFFLUX PUMP-RELATED"/>
    <property type="match status" value="1"/>
</dbReference>
<feature type="transmembrane region" description="Helical" evidence="5">
    <location>
        <begin position="95"/>
        <end position="114"/>
    </location>
</feature>
<evidence type="ECO:0000313" key="7">
    <source>
        <dbReference type="EMBL" id="GLS91032.1"/>
    </source>
</evidence>
<evidence type="ECO:0000256" key="1">
    <source>
        <dbReference type="ARBA" id="ARBA00004141"/>
    </source>
</evidence>
<name>A0ABQ6E113_9GAMM</name>
<dbReference type="EMBL" id="BSPQ01000009">
    <property type="protein sequence ID" value="GLS91032.1"/>
    <property type="molecule type" value="Genomic_DNA"/>
</dbReference>
<organism evidence="7 8">
    <name type="scientific">Psychromonas marina</name>
    <dbReference type="NCBI Taxonomy" id="88364"/>
    <lineage>
        <taxon>Bacteria</taxon>
        <taxon>Pseudomonadati</taxon>
        <taxon>Pseudomonadota</taxon>
        <taxon>Gammaproteobacteria</taxon>
        <taxon>Alteromonadales</taxon>
        <taxon>Psychromonadaceae</taxon>
        <taxon>Psychromonas</taxon>
    </lineage>
</organism>
<feature type="transmembrane region" description="Helical" evidence="5">
    <location>
        <begin position="147"/>
        <end position="166"/>
    </location>
</feature>
<feature type="transmembrane region" description="Helical" evidence="5">
    <location>
        <begin position="121"/>
        <end position="141"/>
    </location>
</feature>
<evidence type="ECO:0000256" key="2">
    <source>
        <dbReference type="ARBA" id="ARBA00022692"/>
    </source>
</evidence>
<evidence type="ECO:0000256" key="3">
    <source>
        <dbReference type="ARBA" id="ARBA00022989"/>
    </source>
</evidence>
<keyword evidence="4 5" id="KW-0472">Membrane</keyword>
<feature type="transmembrane region" description="Helical" evidence="5">
    <location>
        <begin position="202"/>
        <end position="224"/>
    </location>
</feature>
<dbReference type="InterPro" id="IPR050638">
    <property type="entry name" value="AA-Vitamin_Transporters"/>
</dbReference>
<proteinExistence type="predicted"/>
<evidence type="ECO:0000313" key="8">
    <source>
        <dbReference type="Proteomes" id="UP001157353"/>
    </source>
</evidence>
<evidence type="ECO:0000259" key="6">
    <source>
        <dbReference type="Pfam" id="PF00892"/>
    </source>
</evidence>
<feature type="domain" description="EamA" evidence="6">
    <location>
        <begin position="150"/>
        <end position="278"/>
    </location>
</feature>
<feature type="transmembrane region" description="Helical" evidence="5">
    <location>
        <begin position="261"/>
        <end position="280"/>
    </location>
</feature>